<evidence type="ECO:0000313" key="2">
    <source>
        <dbReference type="EMBL" id="BBF82461.1"/>
    </source>
</evidence>
<reference evidence="3" key="1">
    <citation type="journal article" date="2017" name="Biotechnol. Biofuels">
        <title>Evaluation of environmental bacterial communities as a factor affecting the growth of duckweed Lemna minor.</title>
        <authorList>
            <person name="Ishizawa H."/>
            <person name="Kuroda M."/>
            <person name="Morikawa M."/>
            <person name="Ike M."/>
        </authorList>
    </citation>
    <scope>NUCLEOTIDE SEQUENCE [LARGE SCALE GENOMIC DNA]</scope>
    <source>
        <strain evidence="3">M6</strain>
    </source>
</reference>
<sequence length="418" mass="46929">MSLTEFFRKPRPDALTWLQAHTQKKSTRFWFLFLISFSVVSHLLGRLVKGKWWMNDFDALICGADYMRRGLSPYAYEPACEGLKAAPYVYAPQIGEFLRPIIEVTGLTGARWLYAPFLIAALLVIAWYGLKRSFPNLPLHIRLLGYTIVSGSAVSCGNIAVICHAAAIGTALMIRRTRLPFLLVVLVSSIIKPVFLTYLIVLMYDVRPLRSRLLWSAAGAVIGIGLYVWISRTAGPLYEVWQKTIYDITLIEQPGYTLLAWAEWVGLTIDHPATLIAFAVYFPIMALAGLLLCDLGKLSLDTRLLIGLGMAQLINPRMMSYDMLFLPTMLAAVVMVARDYGERTFSQVSWTFLWIGVAGFFMAVLPIKDFKPADIMSPAFVALVLWVSLIVIRQNKDIIQQALKNPKPFLGDIIQGRL</sequence>
<dbReference type="AlphaFoldDB" id="A0A3G9G942"/>
<feature type="transmembrane region" description="Helical" evidence="1">
    <location>
        <begin position="213"/>
        <end position="230"/>
    </location>
</feature>
<evidence type="ECO:0008006" key="4">
    <source>
        <dbReference type="Google" id="ProtNLM"/>
    </source>
</evidence>
<gene>
    <name evidence="2" type="ORF">EM6_3098</name>
</gene>
<feature type="transmembrane region" description="Helical" evidence="1">
    <location>
        <begin position="143"/>
        <end position="167"/>
    </location>
</feature>
<keyword evidence="1" id="KW-1133">Transmembrane helix</keyword>
<accession>A0A3G9G942</accession>
<feature type="transmembrane region" description="Helical" evidence="1">
    <location>
        <begin position="373"/>
        <end position="392"/>
    </location>
</feature>
<feature type="transmembrane region" description="Helical" evidence="1">
    <location>
        <begin position="348"/>
        <end position="367"/>
    </location>
</feature>
<proteinExistence type="predicted"/>
<dbReference type="RefSeq" id="WP_126424043.1">
    <property type="nucleotide sequence ID" value="NZ_AP018828.1"/>
</dbReference>
<feature type="transmembrane region" description="Helical" evidence="1">
    <location>
        <begin position="29"/>
        <end position="48"/>
    </location>
</feature>
<protein>
    <recommendedName>
        <fullName evidence="4">DUF2029 domain-containing protein</fullName>
    </recommendedName>
</protein>
<dbReference type="OrthoDB" id="7171792at2"/>
<feature type="transmembrane region" description="Helical" evidence="1">
    <location>
        <begin position="273"/>
        <end position="293"/>
    </location>
</feature>
<feature type="transmembrane region" description="Helical" evidence="1">
    <location>
        <begin position="112"/>
        <end position="131"/>
    </location>
</feature>
<organism evidence="2 3">
    <name type="scientific">Asticcacaulis excentricus</name>
    <dbReference type="NCBI Taxonomy" id="78587"/>
    <lineage>
        <taxon>Bacteria</taxon>
        <taxon>Pseudomonadati</taxon>
        <taxon>Pseudomonadota</taxon>
        <taxon>Alphaproteobacteria</taxon>
        <taxon>Caulobacterales</taxon>
        <taxon>Caulobacteraceae</taxon>
        <taxon>Asticcacaulis</taxon>
    </lineage>
</organism>
<keyword evidence="1" id="KW-0472">Membrane</keyword>
<dbReference type="EMBL" id="AP018828">
    <property type="protein sequence ID" value="BBF82461.1"/>
    <property type="molecule type" value="Genomic_DNA"/>
</dbReference>
<keyword evidence="1" id="KW-0812">Transmembrane</keyword>
<feature type="transmembrane region" description="Helical" evidence="1">
    <location>
        <begin position="179"/>
        <end position="201"/>
    </location>
</feature>
<dbReference type="Proteomes" id="UP000278756">
    <property type="component" value="Chromosome 2"/>
</dbReference>
<reference evidence="3" key="2">
    <citation type="journal article" date="2017" name="Plant Physiol. Biochem.">
        <title>Differential oxidative and antioxidative response of duckweed Lemna minor toward plant growth promoting/inhibiting bacteria.</title>
        <authorList>
            <person name="Ishizawa H."/>
            <person name="Kuroda M."/>
            <person name="Morikawa M."/>
            <person name="Ike M."/>
        </authorList>
    </citation>
    <scope>NUCLEOTIDE SEQUENCE [LARGE SCALE GENOMIC DNA]</scope>
    <source>
        <strain evidence="3">M6</strain>
    </source>
</reference>
<evidence type="ECO:0000256" key="1">
    <source>
        <dbReference type="SAM" id="Phobius"/>
    </source>
</evidence>
<evidence type="ECO:0000313" key="3">
    <source>
        <dbReference type="Proteomes" id="UP000278756"/>
    </source>
</evidence>
<name>A0A3G9G942_9CAUL</name>